<organism evidence="2 3">
    <name type="scientific">Streptomyces paludis</name>
    <dbReference type="NCBI Taxonomy" id="2282738"/>
    <lineage>
        <taxon>Bacteria</taxon>
        <taxon>Bacillati</taxon>
        <taxon>Actinomycetota</taxon>
        <taxon>Actinomycetes</taxon>
        <taxon>Kitasatosporales</taxon>
        <taxon>Streptomycetaceae</taxon>
        <taxon>Streptomyces</taxon>
    </lineage>
</organism>
<dbReference type="EMBL" id="CP031194">
    <property type="protein sequence ID" value="AXG80372.1"/>
    <property type="molecule type" value="Genomic_DNA"/>
</dbReference>
<name>A0A345HUJ8_9ACTN</name>
<feature type="transmembrane region" description="Helical" evidence="1">
    <location>
        <begin position="57"/>
        <end position="77"/>
    </location>
</feature>
<dbReference type="RefSeq" id="WP_114662013.1">
    <property type="nucleotide sequence ID" value="NZ_CP031194.1"/>
</dbReference>
<dbReference type="AlphaFoldDB" id="A0A345HUJ8"/>
<keyword evidence="1" id="KW-1133">Transmembrane helix</keyword>
<reference evidence="3" key="1">
    <citation type="submission" date="2018-07" db="EMBL/GenBank/DDBJ databases">
        <authorList>
            <person name="Zhao J."/>
        </authorList>
    </citation>
    <scope>NUCLEOTIDE SEQUENCE [LARGE SCALE GENOMIC DNA]</scope>
    <source>
        <strain evidence="3">GSSD-12</strain>
    </source>
</reference>
<evidence type="ECO:0000313" key="3">
    <source>
        <dbReference type="Proteomes" id="UP000253868"/>
    </source>
</evidence>
<keyword evidence="3" id="KW-1185">Reference proteome</keyword>
<sequence>MNTDRTPERETPHPLVLADGERAVWARIAGPRWMTGAGTVLALVGVTGGIMNPGGASASWFFSSLPFAVALILMGTVRVSVDDNGVVIAPAVLPVLRRRIRLDRIRTASARWANLVELGGLGYRVMPGRHAIALRTGDSLWLRLDNGRDFVITVDNATGAAALVNALLARAQRRS</sequence>
<keyword evidence="1" id="KW-0472">Membrane</keyword>
<feature type="transmembrane region" description="Helical" evidence="1">
    <location>
        <begin position="33"/>
        <end position="51"/>
    </location>
</feature>
<accession>A0A345HUJ8</accession>
<evidence type="ECO:0000256" key="1">
    <source>
        <dbReference type="SAM" id="Phobius"/>
    </source>
</evidence>
<dbReference type="Proteomes" id="UP000253868">
    <property type="component" value="Chromosome"/>
</dbReference>
<keyword evidence="1" id="KW-0812">Transmembrane</keyword>
<evidence type="ECO:0000313" key="2">
    <source>
        <dbReference type="EMBL" id="AXG80372.1"/>
    </source>
</evidence>
<dbReference type="OrthoDB" id="4303577at2"/>
<proteinExistence type="predicted"/>
<dbReference type="KEGG" id="spad:DVK44_24930"/>
<protein>
    <submittedName>
        <fullName evidence="2">Uncharacterized protein</fullName>
    </submittedName>
</protein>
<gene>
    <name evidence="2" type="ORF">DVK44_24930</name>
</gene>